<name>A0AC34QPA2_9BILA</name>
<sequence>MDCFDPCELVFNRTYFAKKYPRTLKIQGDAHISGFSNVDVPASSGSFSFSKTNLGFENRFMLWRAEGSNLYLDEYSVDRVLRDAAICINFGHSIIIPGTRLFTHCGMLLLFVPTQAAIHRIMVRIARDDLAASQKSILSCFPREEDLALHWDCRHFATNGTAKKAEINLNGTGLAYLSFIFLDGQLVLLEFPFQQPPDILRENILQENRRLTTLIWKNANDNLPVMDVCSAVNGENVIFFAIHRDGKIRVWSAFERRNLYTTELSSVLMVPDKIRAETYSIKLAMVEDASPVVVVLSQMPNEAQFYFLQWKYDFKTGFDVQFANTLNGKHILDYVVVHGKEEKELYNLWVITREAYDPKSLTTTFQPYLLWKLPVLSTKKGNWERISPAVNDQSIDELSFAFPSTLNAIKHRIFNGESYSFDVVTRAIQIVCKRGPVLPQVYNNWSALMNYVDEYISSGHFIQSHFNSEEQSSLYVLNMVNASTSKETILKFYEALLHHCDDFQEAGLQPLGLWYCNSLDLIGVVQQCRFTVHHKGDLQMQQIINTAENKEILKKSLDAAHNFLKNGESAKGMSKEEQISLLSMLVNNDEEICNVIRLFAEHCPIDEVKMNTSQGEYVESAFTTGLLSIIFRHRLLRRSKFARLICGIANLVPELSRQAKTTTHDIWASITQTHGSSMQQIANNYRIMWTILSLRLTKHVHRPSDDVSQRLTVCQAFFQFGGSLVKRLNTLGDNLVTEDEDSSDNDSNNPPVPVGETEYEVFIREVVDGASVSLWPESTSLTLPLFLAEKGFSEALSRYCYENDPYISELSFALKFYHGIAYTIQSDGVRAMEAFGDVIQGVRNGDDALNIAMSQLLKEPITGKTKIHSITEYYKLIMDLLRIYDLPEYLLMIGNKIVEEADEQDPLLPSVYIELFKVHIGTENFNAAMSMIKTNPGHDERTRCLRELISQMLTKKKYKEFVQLDFGSQVPAVSEILEKDCLATFTNWDDPVFQTTFSFYVRRYMMIEAARLYIEYSIRLSTETQTKNLLEKRCNVLSTVIGLMHVVGNNFQFDLVGTVPEPIVRTTEPLIRQVYRMEMSPIKKAEYKVYIRKPTENIEGRLIDLKLMKLEHAKCEARLALTQKYENYSNPPNDPKEIVNQAIKFKLYDMAFTLIMSYDLEPYDLIETVTYECVSLDHDEEELRRELEFRMDQAGDTVGEITKELRRAMVSVEVDKPDWIIENRSYLIYNLDVTVKPYWLILYGYLTLLLKKNPSDTKSIRAATNKCLEYSKPIPQWLLEFHCKQHFGDLLCCLISYDEIDTALGLLETFIDEQAKDVRKNNEKSELLIPFTIIDQLLAYGEMDKRSDETKAKTTMVKNKIINLMKLYSNMVKASTMEARFQ</sequence>
<accession>A0AC34QPA2</accession>
<evidence type="ECO:0000313" key="1">
    <source>
        <dbReference type="Proteomes" id="UP000887576"/>
    </source>
</evidence>
<dbReference type="WBParaSite" id="JU765_v2.g18071.t1">
    <property type="protein sequence ID" value="JU765_v2.g18071.t1"/>
    <property type="gene ID" value="JU765_v2.g18071"/>
</dbReference>
<reference evidence="2" key="1">
    <citation type="submission" date="2022-11" db="UniProtKB">
        <authorList>
            <consortium name="WormBaseParasite"/>
        </authorList>
    </citation>
    <scope>IDENTIFICATION</scope>
</reference>
<evidence type="ECO:0000313" key="2">
    <source>
        <dbReference type="WBParaSite" id="JU765_v2.g18071.t1"/>
    </source>
</evidence>
<protein>
    <submittedName>
        <fullName evidence="2">Nuclear pore complex protein Nup160</fullName>
    </submittedName>
</protein>
<dbReference type="Proteomes" id="UP000887576">
    <property type="component" value="Unplaced"/>
</dbReference>
<organism evidence="1 2">
    <name type="scientific">Panagrolaimus sp. JU765</name>
    <dbReference type="NCBI Taxonomy" id="591449"/>
    <lineage>
        <taxon>Eukaryota</taxon>
        <taxon>Metazoa</taxon>
        <taxon>Ecdysozoa</taxon>
        <taxon>Nematoda</taxon>
        <taxon>Chromadorea</taxon>
        <taxon>Rhabditida</taxon>
        <taxon>Tylenchina</taxon>
        <taxon>Panagrolaimomorpha</taxon>
        <taxon>Panagrolaimoidea</taxon>
        <taxon>Panagrolaimidae</taxon>
        <taxon>Panagrolaimus</taxon>
    </lineage>
</organism>
<proteinExistence type="predicted"/>